<evidence type="ECO:0000313" key="1">
    <source>
        <dbReference type="EMBL" id="EMY78238.1"/>
    </source>
</evidence>
<gene>
    <name evidence="1" type="ORF">LEP1GSC060_1406</name>
</gene>
<name>N1WQX9_9LEPT</name>
<comment type="caution">
    <text evidence="1">The sequence shown here is derived from an EMBL/GenBank/DDBJ whole genome shotgun (WGS) entry which is preliminary data.</text>
</comment>
<accession>N1WQX9</accession>
<dbReference type="AlphaFoldDB" id="N1WQX9"/>
<keyword evidence="2" id="KW-1185">Reference proteome</keyword>
<reference evidence="1" key="1">
    <citation type="submission" date="2013-03" db="EMBL/GenBank/DDBJ databases">
        <authorList>
            <person name="Harkins D.M."/>
            <person name="Durkin A.S."/>
            <person name="Brinkac L.M."/>
            <person name="Haft D.H."/>
            <person name="Selengut J.D."/>
            <person name="Sanka R."/>
            <person name="DePew J."/>
            <person name="Purushe J."/>
            <person name="Hartskeerl R.A."/>
            <person name="Ahmed A."/>
            <person name="van der Linden H."/>
            <person name="Goris M.G.A."/>
            <person name="Vinetz J.M."/>
            <person name="Sutton G.G."/>
            <person name="Nierman W.C."/>
            <person name="Fouts D.E."/>
        </authorList>
    </citation>
    <scope>NUCLEOTIDE SEQUENCE [LARGE SCALE GENOMIC DNA]</scope>
    <source>
        <strain evidence="1">ICFT</strain>
    </source>
</reference>
<protein>
    <submittedName>
        <fullName evidence="1">Uncharacterized protein</fullName>
    </submittedName>
</protein>
<sequence length="50" mass="6043">MITTGKKVFREKMYEKKRGKNAISLFSTFDEWIGIRFQKNRLAVLNRNMF</sequence>
<dbReference type="Proteomes" id="UP000012313">
    <property type="component" value="Unassembled WGS sequence"/>
</dbReference>
<evidence type="ECO:0000313" key="2">
    <source>
        <dbReference type="Proteomes" id="UP000012313"/>
    </source>
</evidence>
<dbReference type="EMBL" id="AOHC02000025">
    <property type="protein sequence ID" value="EMY78238.1"/>
    <property type="molecule type" value="Genomic_DNA"/>
</dbReference>
<proteinExistence type="predicted"/>
<organism evidence="1 2">
    <name type="scientific">Leptospira weilii serovar Ranarum str. ICFT</name>
    <dbReference type="NCBI Taxonomy" id="1218598"/>
    <lineage>
        <taxon>Bacteria</taxon>
        <taxon>Pseudomonadati</taxon>
        <taxon>Spirochaetota</taxon>
        <taxon>Spirochaetia</taxon>
        <taxon>Leptospirales</taxon>
        <taxon>Leptospiraceae</taxon>
        <taxon>Leptospira</taxon>
    </lineage>
</organism>